<comment type="caution">
    <text evidence="9">The sequence shown here is derived from an EMBL/GenBank/DDBJ whole genome shotgun (WGS) entry which is preliminary data.</text>
</comment>
<dbReference type="Pfam" id="PF00553">
    <property type="entry name" value="CBM_2"/>
    <property type="match status" value="1"/>
</dbReference>
<dbReference type="Gene3D" id="2.60.40.10">
    <property type="entry name" value="Immunoglobulins"/>
    <property type="match status" value="2"/>
</dbReference>
<keyword evidence="2" id="KW-0378">Hydrolase</keyword>
<dbReference type="Gene3D" id="2.60.40.290">
    <property type="match status" value="1"/>
</dbReference>
<keyword evidence="3" id="KW-0119">Carbohydrate metabolism</keyword>
<evidence type="ECO:0000313" key="9">
    <source>
        <dbReference type="EMBL" id="GAA3015233.1"/>
    </source>
</evidence>
<dbReference type="CDD" id="cd00063">
    <property type="entry name" value="FN3"/>
    <property type="match status" value="2"/>
</dbReference>
<proteinExistence type="inferred from homology"/>
<sequence>MSGPAARSVAAAEPYEWKNVRIDGGGFVPGIVFNQKEKNLVYARTDIGGAYRWEQASKSWTPLLDWVGWDKWGYNGVVSLATDPVETNRVYVAAGMYTNSWDPNNGAILRSADKGATWQATTLPFKLGGNMPGRGMGERLAVDPNRNSVVYFGAPEGNGLWRSTDKGVTWAKVASFPNAGNHADNPADPNGYTSHRPGVVWVTFDPSSATAGNTTQRIYVGVADKENTVYTSADGGTTWSRVAGQPTGYIAHKGVLDHVNHTLYIATSDTSGPYDGAKGDVWKLNTTTGAWTQISPVPSSSSEAYYGYSGLTIDRQNPGTIMVATQISWWPDVIFFRSTDSGATWTRIWDFTSYPNRSFRYTMDVSSSPWLTFGTNPQLPEVTPKLGWMTESLEIDPFDGNRMMYGTGATLYGTEDLKKWDTGGQLTIKPMAKGLEETAVLDLISPPSGPPLVSALGDIGGFRHTNLDAVPPMMFTSPIFTSTTSLDYAETNPAVMVRAGNFTDADRPNDSHAAFSTDGGANWFQGSEPAGINEGGTIAAAADGSRFVWAPKGVGVHHSVGYGNSWTASTGLPTGAVVESDRVNPNKFYGFSAGRFYVSVNGGASFTATAATGLPAEGNVKFKAVPGREGDIWLTGPAGDTGAAAGIWHSTDGGASFTKLPGVTNAVNIGFGKAAPGKSYQALYTLATVGGVTGVFRSDDTGASWVRINDDQHQYGNAGEALTGDPRVYGRVYLGTNGRGILYADNDGTVPPDDTVAPTRPGTPVASAVTSSGATLTWAASTDAVGVSGYDVYREAGATDVKVATASSASYALSGLSADTAYTFYVIARDAAGNSSTASAPVTFRTAAGQGDTVAPTRPGTPVASAVTSSGATLTWAASTDAVGVSGYDVYREAGATDVKVATASSASHVLSGLSADTAYTFYVIARDAAGNSSTASAPVTFTTAAGQGGGCTATYKVANSWPGGFQGEVTVKNTGTSATTGWTVTWSFPNGQTISQLWSGVHTQTGAAVTVRNTNWNGALGAGASTVFGFGASWTGTNGVPSTVTCTVS</sequence>
<dbReference type="Pfam" id="PF00041">
    <property type="entry name" value="fn3"/>
    <property type="match status" value="2"/>
</dbReference>
<dbReference type="Gene3D" id="2.130.10.10">
    <property type="entry name" value="YVTN repeat-like/Quinoprotein amine dehydrogenase"/>
    <property type="match status" value="2"/>
</dbReference>
<dbReference type="SUPFAM" id="SSF49265">
    <property type="entry name" value="Fibronectin type III"/>
    <property type="match status" value="1"/>
</dbReference>
<dbReference type="SMART" id="SM00637">
    <property type="entry name" value="CBD_II"/>
    <property type="match status" value="1"/>
</dbReference>
<dbReference type="CDD" id="cd15482">
    <property type="entry name" value="Sialidase_non-viral"/>
    <property type="match status" value="1"/>
</dbReference>
<dbReference type="InterPro" id="IPR015943">
    <property type="entry name" value="WD40/YVTN_repeat-like_dom_sf"/>
</dbReference>
<keyword evidence="5" id="KW-0624">Polysaccharide degradation</keyword>
<dbReference type="SUPFAM" id="SSF49384">
    <property type="entry name" value="Carbohydrate-binding domain"/>
    <property type="match status" value="1"/>
</dbReference>
<keyword evidence="4" id="KW-0326">Glycosidase</keyword>
<dbReference type="PROSITE" id="PS51173">
    <property type="entry name" value="CBM2"/>
    <property type="match status" value="1"/>
</dbReference>
<feature type="domain" description="CBM2" evidence="8">
    <location>
        <begin position="945"/>
        <end position="1050"/>
    </location>
</feature>
<evidence type="ECO:0000256" key="5">
    <source>
        <dbReference type="ARBA" id="ARBA00023326"/>
    </source>
</evidence>
<dbReference type="EMBL" id="BAAAWD010000012">
    <property type="protein sequence ID" value="GAA3015233.1"/>
    <property type="molecule type" value="Genomic_DNA"/>
</dbReference>
<evidence type="ECO:0000259" key="7">
    <source>
        <dbReference type="PROSITE" id="PS50853"/>
    </source>
</evidence>
<evidence type="ECO:0000256" key="6">
    <source>
        <dbReference type="ARBA" id="ARBA00037986"/>
    </source>
</evidence>
<dbReference type="InterPro" id="IPR013783">
    <property type="entry name" value="Ig-like_fold"/>
</dbReference>
<feature type="domain" description="Fibronectin type-III" evidence="7">
    <location>
        <begin position="858"/>
        <end position="947"/>
    </location>
</feature>
<reference evidence="9 10" key="1">
    <citation type="journal article" date="2019" name="Int. J. Syst. Evol. Microbiol.">
        <title>The Global Catalogue of Microorganisms (GCM) 10K type strain sequencing project: providing services to taxonomists for standard genome sequencing and annotation.</title>
        <authorList>
            <consortium name="The Broad Institute Genomics Platform"/>
            <consortium name="The Broad Institute Genome Sequencing Center for Infectious Disease"/>
            <person name="Wu L."/>
            <person name="Ma J."/>
        </authorList>
    </citation>
    <scope>NUCLEOTIDE SEQUENCE [LARGE SCALE GENOMIC DNA]</scope>
    <source>
        <strain evidence="9 10">JCM 3106</strain>
    </source>
</reference>
<evidence type="ECO:0000259" key="8">
    <source>
        <dbReference type="PROSITE" id="PS51173"/>
    </source>
</evidence>
<dbReference type="PROSITE" id="PS50853">
    <property type="entry name" value="FN3"/>
    <property type="match status" value="2"/>
</dbReference>
<comment type="similarity">
    <text evidence="6">Belongs to the glycosyl hydrolase 74 family.</text>
</comment>
<dbReference type="PANTHER" id="PTHR43739">
    <property type="entry name" value="XYLOGLUCANASE (EUROFUNG)"/>
    <property type="match status" value="1"/>
</dbReference>
<evidence type="ECO:0000256" key="3">
    <source>
        <dbReference type="ARBA" id="ARBA00023277"/>
    </source>
</evidence>
<feature type="domain" description="Fibronectin type-III" evidence="7">
    <location>
        <begin position="760"/>
        <end position="849"/>
    </location>
</feature>
<dbReference type="Proteomes" id="UP001499930">
    <property type="component" value="Unassembled WGS sequence"/>
</dbReference>
<dbReference type="InterPro" id="IPR001919">
    <property type="entry name" value="CBD2"/>
</dbReference>
<gene>
    <name evidence="9" type="ORF">GCM10017559_43230</name>
</gene>
<dbReference type="InterPro" id="IPR052025">
    <property type="entry name" value="Xyloglucanase_GH74"/>
</dbReference>
<dbReference type="SMART" id="SM00060">
    <property type="entry name" value="FN3"/>
    <property type="match status" value="2"/>
</dbReference>
<evidence type="ECO:0000256" key="1">
    <source>
        <dbReference type="ARBA" id="ARBA00022729"/>
    </source>
</evidence>
<keyword evidence="10" id="KW-1185">Reference proteome</keyword>
<dbReference type="SUPFAM" id="SSF110296">
    <property type="entry name" value="Oligoxyloglucan reducing end-specific cellobiohydrolase"/>
    <property type="match status" value="2"/>
</dbReference>
<evidence type="ECO:0000256" key="4">
    <source>
        <dbReference type="ARBA" id="ARBA00023295"/>
    </source>
</evidence>
<accession>A0ABN3YAN8</accession>
<protein>
    <submittedName>
        <fullName evidence="9">Cellulose binding domain-containing protein</fullName>
    </submittedName>
</protein>
<dbReference type="InterPro" id="IPR008965">
    <property type="entry name" value="CBM2/CBM3_carb-bd_dom_sf"/>
</dbReference>
<evidence type="ECO:0000313" key="10">
    <source>
        <dbReference type="Proteomes" id="UP001499930"/>
    </source>
</evidence>
<keyword evidence="1" id="KW-0732">Signal</keyword>
<dbReference type="InterPro" id="IPR012291">
    <property type="entry name" value="CBM2_carb-bd_dom_sf"/>
</dbReference>
<dbReference type="InterPro" id="IPR036116">
    <property type="entry name" value="FN3_sf"/>
</dbReference>
<organism evidence="9 10">
    <name type="scientific">Streptosporangium longisporum</name>
    <dbReference type="NCBI Taxonomy" id="46187"/>
    <lineage>
        <taxon>Bacteria</taxon>
        <taxon>Bacillati</taxon>
        <taxon>Actinomycetota</taxon>
        <taxon>Actinomycetes</taxon>
        <taxon>Streptosporangiales</taxon>
        <taxon>Streptosporangiaceae</taxon>
        <taxon>Streptosporangium</taxon>
    </lineage>
</organism>
<evidence type="ECO:0000256" key="2">
    <source>
        <dbReference type="ARBA" id="ARBA00022801"/>
    </source>
</evidence>
<dbReference type="PANTHER" id="PTHR43739:SF2">
    <property type="entry name" value="OLIGOXYLOGLUCAN-REDUCING END-SPECIFIC XYLOGLUCANASE-RELATED"/>
    <property type="match status" value="1"/>
</dbReference>
<name>A0ABN3YAN8_9ACTN</name>
<dbReference type="InterPro" id="IPR003961">
    <property type="entry name" value="FN3_dom"/>
</dbReference>